<dbReference type="Proteomes" id="UP000050482">
    <property type="component" value="Unassembled WGS sequence"/>
</dbReference>
<evidence type="ECO:0000313" key="3">
    <source>
        <dbReference type="EMBL" id="KPV42450.1"/>
    </source>
</evidence>
<feature type="domain" description="Glycosyltransferase 2-like" evidence="2">
    <location>
        <begin position="3"/>
        <end position="131"/>
    </location>
</feature>
<dbReference type="InterPro" id="IPR029044">
    <property type="entry name" value="Nucleotide-diphossugar_trans"/>
</dbReference>
<dbReference type="EMBL" id="LJCO01000077">
    <property type="protein sequence ID" value="KPV42450.1"/>
    <property type="molecule type" value="Genomic_DNA"/>
</dbReference>
<dbReference type="STRING" id="471514.AN477_17845"/>
<keyword evidence="1" id="KW-0472">Membrane</keyword>
<evidence type="ECO:0000259" key="2">
    <source>
        <dbReference type="Pfam" id="PF00535"/>
    </source>
</evidence>
<dbReference type="PATRIC" id="fig|471514.4.peg.5044"/>
<keyword evidence="1" id="KW-0812">Transmembrane</keyword>
<protein>
    <recommendedName>
        <fullName evidence="2">Glycosyltransferase 2-like domain-containing protein</fullName>
    </recommendedName>
</protein>
<dbReference type="RefSeq" id="WP_054970530.1">
    <property type="nucleotide sequence ID" value="NZ_LJCO01000077.1"/>
</dbReference>
<dbReference type="CDD" id="cd04186">
    <property type="entry name" value="GT_2_like_c"/>
    <property type="match status" value="1"/>
</dbReference>
<dbReference type="PANTHER" id="PTHR43179:SF7">
    <property type="entry name" value="RHAMNOSYLTRANSFERASE WBBL"/>
    <property type="match status" value="1"/>
</dbReference>
<dbReference type="InterPro" id="IPR001173">
    <property type="entry name" value="Glyco_trans_2-like"/>
</dbReference>
<evidence type="ECO:0000313" key="4">
    <source>
        <dbReference type="Proteomes" id="UP000050482"/>
    </source>
</evidence>
<dbReference type="SUPFAM" id="SSF53448">
    <property type="entry name" value="Nucleotide-diphospho-sugar transferases"/>
    <property type="match status" value="1"/>
</dbReference>
<dbReference type="AlphaFoldDB" id="A0A0P9CHC6"/>
<evidence type="ECO:0000256" key="1">
    <source>
        <dbReference type="SAM" id="Phobius"/>
    </source>
</evidence>
<organism evidence="3 4">
    <name type="scientific">Alicyclobacillus ferrooxydans</name>
    <dbReference type="NCBI Taxonomy" id="471514"/>
    <lineage>
        <taxon>Bacteria</taxon>
        <taxon>Bacillati</taxon>
        <taxon>Bacillota</taxon>
        <taxon>Bacilli</taxon>
        <taxon>Bacillales</taxon>
        <taxon>Alicyclobacillaceae</taxon>
        <taxon>Alicyclobacillus</taxon>
    </lineage>
</organism>
<reference evidence="3 4" key="1">
    <citation type="submission" date="2015-09" db="EMBL/GenBank/DDBJ databases">
        <title>Draft genome sequence of Alicyclobacillus ferrooxydans DSM 22381.</title>
        <authorList>
            <person name="Hemp J."/>
        </authorList>
    </citation>
    <scope>NUCLEOTIDE SEQUENCE [LARGE SCALE GENOMIC DNA]</scope>
    <source>
        <strain evidence="3 4">TC-34</strain>
    </source>
</reference>
<proteinExistence type="predicted"/>
<keyword evidence="4" id="KW-1185">Reference proteome</keyword>
<dbReference type="PANTHER" id="PTHR43179">
    <property type="entry name" value="RHAMNOSYLTRANSFERASE WBBL"/>
    <property type="match status" value="1"/>
</dbReference>
<name>A0A0P9CHC6_9BACL</name>
<keyword evidence="1" id="KW-1133">Transmembrane helix</keyword>
<sequence length="298" mass="33560">MISVILVTYNSMSVLPDCLASLEINPIASELEVVVADNASSDGTLRWLMEYQKSHSFLFASFQLLELKRNTGYAYANNRAIEQARGDMVLLLNPDTVVGSDAIVSCKEVLERDKQIGAIGCRLILRDGSLDRACKRSFPTLWNSFSRLSGLSLLFPRSRWLASYNLTYLDETKCYDVDCVSGAFMMVPASVISIVGALDEEFFMYGEDIDWCYRIKDAGYRVWYEGAATTLHLKGGNGGKSTTTSLLYFYGTMGMYYRKRHPTQLGFWGWTGLRIILAVVYIGHRMLASLRNNKRTPM</sequence>
<comment type="caution">
    <text evidence="3">The sequence shown here is derived from an EMBL/GenBank/DDBJ whole genome shotgun (WGS) entry which is preliminary data.</text>
</comment>
<feature type="transmembrane region" description="Helical" evidence="1">
    <location>
        <begin position="267"/>
        <end position="288"/>
    </location>
</feature>
<dbReference type="Gene3D" id="3.90.550.10">
    <property type="entry name" value="Spore Coat Polysaccharide Biosynthesis Protein SpsA, Chain A"/>
    <property type="match status" value="1"/>
</dbReference>
<gene>
    <name evidence="3" type="ORF">AN477_17845</name>
</gene>
<accession>A0A0P9CHC6</accession>
<dbReference type="Pfam" id="PF00535">
    <property type="entry name" value="Glycos_transf_2"/>
    <property type="match status" value="1"/>
</dbReference>